<feature type="domain" description="Histidine kinase" evidence="11">
    <location>
        <begin position="677"/>
        <end position="893"/>
    </location>
</feature>
<comment type="catalytic activity">
    <reaction evidence="1">
        <text>ATP + protein L-histidine = ADP + protein N-phospho-L-histidine.</text>
        <dbReference type="EC" id="2.7.13.3"/>
    </reaction>
</comment>
<protein>
    <recommendedName>
        <fullName evidence="2">histidine kinase</fullName>
        <ecNumber evidence="2">2.7.13.3</ecNumber>
    </recommendedName>
</protein>
<dbReference type="Pfam" id="PF00512">
    <property type="entry name" value="HisKA"/>
    <property type="match status" value="1"/>
</dbReference>
<dbReference type="PRINTS" id="PR00344">
    <property type="entry name" value="BCTRLSENSOR"/>
</dbReference>
<dbReference type="InterPro" id="IPR003594">
    <property type="entry name" value="HATPase_dom"/>
</dbReference>
<keyword evidence="5" id="KW-0547">Nucleotide-binding</keyword>
<feature type="coiled-coil region" evidence="9">
    <location>
        <begin position="193"/>
        <end position="220"/>
    </location>
</feature>
<dbReference type="InterPro" id="IPR001633">
    <property type="entry name" value="EAL_dom"/>
</dbReference>
<dbReference type="InterPro" id="IPR036097">
    <property type="entry name" value="HisK_dim/P_sf"/>
</dbReference>
<dbReference type="Pfam" id="PF00990">
    <property type="entry name" value="GGDEF"/>
    <property type="match status" value="1"/>
</dbReference>
<dbReference type="SUPFAM" id="SSF141868">
    <property type="entry name" value="EAL domain-like"/>
    <property type="match status" value="1"/>
</dbReference>
<evidence type="ECO:0000256" key="5">
    <source>
        <dbReference type="ARBA" id="ARBA00022741"/>
    </source>
</evidence>
<dbReference type="PANTHER" id="PTHR42878">
    <property type="entry name" value="TWO-COMPONENT HISTIDINE KINASE"/>
    <property type="match status" value="1"/>
</dbReference>
<keyword evidence="7" id="KW-0067">ATP-binding</keyword>
<dbReference type="InterPro" id="IPR035919">
    <property type="entry name" value="EAL_sf"/>
</dbReference>
<dbReference type="EMBL" id="LT546645">
    <property type="protein sequence ID" value="SAI74025.1"/>
    <property type="molecule type" value="Genomic_DNA"/>
</dbReference>
<feature type="domain" description="GGDEF" evidence="13">
    <location>
        <begin position="250"/>
        <end position="385"/>
    </location>
</feature>
<name>A0A157LTP4_9BORD</name>
<dbReference type="SMART" id="SM00267">
    <property type="entry name" value="GGDEF"/>
    <property type="match status" value="1"/>
</dbReference>
<accession>A0A157LTP4</accession>
<keyword evidence="9" id="KW-0175">Coiled coil</keyword>
<dbReference type="SMART" id="SM00052">
    <property type="entry name" value="EAL"/>
    <property type="match status" value="1"/>
</dbReference>
<evidence type="ECO:0000256" key="8">
    <source>
        <dbReference type="ARBA" id="ARBA00023012"/>
    </source>
</evidence>
<dbReference type="GO" id="GO:0005524">
    <property type="term" value="F:ATP binding"/>
    <property type="evidence" value="ECO:0007669"/>
    <property type="project" value="UniProtKB-KW"/>
</dbReference>
<evidence type="ECO:0000256" key="1">
    <source>
        <dbReference type="ARBA" id="ARBA00000085"/>
    </source>
</evidence>
<dbReference type="eggNOG" id="COG2205">
    <property type="taxonomic scope" value="Bacteria"/>
</dbReference>
<dbReference type="SUPFAM" id="SSF55073">
    <property type="entry name" value="Nucleotide cyclase"/>
    <property type="match status" value="1"/>
</dbReference>
<dbReference type="OrthoDB" id="5894408at2"/>
<dbReference type="PANTHER" id="PTHR42878:SF7">
    <property type="entry name" value="SENSOR HISTIDINE KINASE GLRK"/>
    <property type="match status" value="1"/>
</dbReference>
<organism evidence="14 15">
    <name type="scientific">Bordetella trematum</name>
    <dbReference type="NCBI Taxonomy" id="123899"/>
    <lineage>
        <taxon>Bacteria</taxon>
        <taxon>Pseudomonadati</taxon>
        <taxon>Pseudomonadota</taxon>
        <taxon>Betaproteobacteria</taxon>
        <taxon>Burkholderiales</taxon>
        <taxon>Alcaligenaceae</taxon>
        <taxon>Bordetella</taxon>
    </lineage>
</organism>
<dbReference type="Gene3D" id="3.30.565.10">
    <property type="entry name" value="Histidine kinase-like ATPase, C-terminal domain"/>
    <property type="match status" value="1"/>
</dbReference>
<dbReference type="GO" id="GO:0007234">
    <property type="term" value="P:osmosensory signaling via phosphorelay pathway"/>
    <property type="evidence" value="ECO:0007669"/>
    <property type="project" value="TreeGrafter"/>
</dbReference>
<dbReference type="PATRIC" id="fig|123899.6.peg.3950"/>
<dbReference type="KEGG" id="btrm:SAMEA390648703953"/>
<dbReference type="PROSITE" id="PS50109">
    <property type="entry name" value="HIS_KIN"/>
    <property type="match status" value="1"/>
</dbReference>
<reference evidence="14 15" key="1">
    <citation type="submission" date="2016-04" db="EMBL/GenBank/DDBJ databases">
        <authorList>
            <consortium name="Pathogen Informatics"/>
        </authorList>
    </citation>
    <scope>NUCLEOTIDE SEQUENCE [LARGE SCALE GENOMIC DNA]</scope>
    <source>
        <strain evidence="14 15">H044680328</strain>
    </source>
</reference>
<dbReference type="SUPFAM" id="SSF47384">
    <property type="entry name" value="Homodimeric domain of signal transducing histidine kinase"/>
    <property type="match status" value="1"/>
</dbReference>
<evidence type="ECO:0000259" key="12">
    <source>
        <dbReference type="PROSITE" id="PS50883"/>
    </source>
</evidence>
<dbReference type="Gene3D" id="1.10.287.130">
    <property type="match status" value="1"/>
</dbReference>
<evidence type="ECO:0000256" key="7">
    <source>
        <dbReference type="ARBA" id="ARBA00022840"/>
    </source>
</evidence>
<keyword evidence="15" id="KW-1185">Reference proteome</keyword>
<evidence type="ECO:0000313" key="14">
    <source>
        <dbReference type="EMBL" id="SAI74025.1"/>
    </source>
</evidence>
<dbReference type="Pfam" id="PF02518">
    <property type="entry name" value="HATPase_c"/>
    <property type="match status" value="1"/>
</dbReference>
<dbReference type="GO" id="GO:0000155">
    <property type="term" value="F:phosphorelay sensor kinase activity"/>
    <property type="evidence" value="ECO:0007669"/>
    <property type="project" value="InterPro"/>
</dbReference>
<dbReference type="NCBIfam" id="TIGR00254">
    <property type="entry name" value="GGDEF"/>
    <property type="match status" value="1"/>
</dbReference>
<dbReference type="eggNOG" id="COG2199">
    <property type="taxonomic scope" value="Bacteria"/>
</dbReference>
<dbReference type="InterPro" id="IPR043128">
    <property type="entry name" value="Rev_trsase/Diguanyl_cyclase"/>
</dbReference>
<evidence type="ECO:0000256" key="4">
    <source>
        <dbReference type="ARBA" id="ARBA00022679"/>
    </source>
</evidence>
<dbReference type="SUPFAM" id="SSF55874">
    <property type="entry name" value="ATPase domain of HSP90 chaperone/DNA topoisomerase II/histidine kinase"/>
    <property type="match status" value="1"/>
</dbReference>
<dbReference type="PROSITE" id="PS50883">
    <property type="entry name" value="EAL"/>
    <property type="match status" value="1"/>
</dbReference>
<keyword evidence="4 14" id="KW-0808">Transferase</keyword>
<dbReference type="AlphaFoldDB" id="A0A157LTP4"/>
<dbReference type="Proteomes" id="UP000076825">
    <property type="component" value="Chromosome 1"/>
</dbReference>
<dbReference type="GO" id="GO:0000156">
    <property type="term" value="F:phosphorelay response regulator activity"/>
    <property type="evidence" value="ECO:0007669"/>
    <property type="project" value="TreeGrafter"/>
</dbReference>
<feature type="compositionally biased region" description="Low complexity" evidence="10">
    <location>
        <begin position="638"/>
        <end position="648"/>
    </location>
</feature>
<keyword evidence="8" id="KW-0902">Two-component regulatory system</keyword>
<dbReference type="SMART" id="SM00388">
    <property type="entry name" value="HisKA"/>
    <property type="match status" value="1"/>
</dbReference>
<dbReference type="Gene3D" id="3.30.70.270">
    <property type="match status" value="1"/>
</dbReference>
<dbReference type="SMART" id="SM00387">
    <property type="entry name" value="HATPase_c"/>
    <property type="match status" value="1"/>
</dbReference>
<dbReference type="InterPro" id="IPR003661">
    <property type="entry name" value="HisK_dim/P_dom"/>
</dbReference>
<evidence type="ECO:0000256" key="9">
    <source>
        <dbReference type="SAM" id="Coils"/>
    </source>
</evidence>
<proteinExistence type="predicted"/>
<evidence type="ECO:0000313" key="15">
    <source>
        <dbReference type="Proteomes" id="UP000076825"/>
    </source>
</evidence>
<dbReference type="EC" id="2.7.13.3" evidence="2"/>
<evidence type="ECO:0000256" key="2">
    <source>
        <dbReference type="ARBA" id="ARBA00012438"/>
    </source>
</evidence>
<feature type="domain" description="EAL" evidence="12">
    <location>
        <begin position="394"/>
        <end position="646"/>
    </location>
</feature>
<dbReference type="InterPro" id="IPR004358">
    <property type="entry name" value="Sig_transdc_His_kin-like_C"/>
</dbReference>
<dbReference type="RefSeq" id="WP_025512464.1">
    <property type="nucleotide sequence ID" value="NZ_CP016340.1"/>
</dbReference>
<dbReference type="InterPro" id="IPR050351">
    <property type="entry name" value="BphY/WalK/GraS-like"/>
</dbReference>
<sequence length="904" mass="98774">MHLSRRLLLGFLILLGLLWLGTQLSNVWVQRQNATALQQQRAQAAAASLALAISQHPGQPQDWLARLPPPAKDALPRRIDDDTSSRSFPYWNERAAPAPGMPILARSAYRSADGASQGEVLVYGNSAQDPPAAMLHAGLIQTLLFLLAALAGALSLRRLSRTVSHAPFDMLLRTARGEDAPARNPVAELQPLQDALAANREQHEQAIEHLQQRIVALENEATRDAITRLANRKTFFDVFRAILRNDSPRAHGHVLIFRQRDMAEINRSMLHEGTDQWLRLTAAQLQHLITELGGPRTLLARLNGSDFAALLPDLAPQPALLLAEKVRRELRLRRLPLRQQEWCRWAIALGAYETGEQVGAILARLDNALMRAEASNSDTLQLTNHDDEPRIDGEYRWQALITGALEEHRFYLEVQTRHDQTGRRVQDEASLVLGGPQALPASAFMPAAARLGLAIDCDIQALRLALDDRSRQPGVMMLPLTPASMASRSFLSRACRLLQDRPAQARQLILQIEAQCLIDDYDNVRALCALTADVGARVGINRVSEHLTALEKLHLLPVVYIKVGGAFVHSLPDSPANRQLAATLARSAQAAHVIPYATDVHDDTLATLAQSLGFTVLQALAGEHEPAEALPPRPAAPLLPTLPANLPPSQRKRQDQSTQRLSEMAGALQSQRQFQALLSHELRTPAATISAAAQSLETILAGSGQEVDSRLARIRRAVGRITTMLEQMLDPERNADQAMAPRLENVELGELARDLCHSMQPDSAHPLIVRADDAVPVLCDPLLTSLVLRNLIQNAIKYSPANQPVLIDAGLSSSQDGTMAWLAVSDHGPGLNEEDTQRIFEPHYRREEHRETPGTGLGLHLAREICISQGGSLTAQAQPGQGARFVIALPAAGLAGLPAEGDPL</sequence>
<evidence type="ECO:0000259" key="13">
    <source>
        <dbReference type="PROSITE" id="PS50887"/>
    </source>
</evidence>
<keyword evidence="3" id="KW-0597">Phosphoprotein</keyword>
<evidence type="ECO:0000259" key="11">
    <source>
        <dbReference type="PROSITE" id="PS50109"/>
    </source>
</evidence>
<dbReference type="Pfam" id="PF00563">
    <property type="entry name" value="EAL"/>
    <property type="match status" value="1"/>
</dbReference>
<dbReference type="InterPro" id="IPR005467">
    <property type="entry name" value="His_kinase_dom"/>
</dbReference>
<dbReference type="InterPro" id="IPR036890">
    <property type="entry name" value="HATPase_C_sf"/>
</dbReference>
<keyword evidence="6 14" id="KW-0418">Kinase</keyword>
<gene>
    <name evidence="14" type="primary">senX3</name>
    <name evidence="14" type="ORF">SAMEA3906487_03953</name>
</gene>
<dbReference type="InterPro" id="IPR000160">
    <property type="entry name" value="GGDEF_dom"/>
</dbReference>
<dbReference type="eggNOG" id="COG2200">
    <property type="taxonomic scope" value="Bacteria"/>
</dbReference>
<dbReference type="PROSITE" id="PS50887">
    <property type="entry name" value="GGDEF"/>
    <property type="match status" value="1"/>
</dbReference>
<evidence type="ECO:0000256" key="6">
    <source>
        <dbReference type="ARBA" id="ARBA00022777"/>
    </source>
</evidence>
<dbReference type="CDD" id="cd00082">
    <property type="entry name" value="HisKA"/>
    <property type="match status" value="1"/>
</dbReference>
<dbReference type="GO" id="GO:0030295">
    <property type="term" value="F:protein kinase activator activity"/>
    <property type="evidence" value="ECO:0007669"/>
    <property type="project" value="TreeGrafter"/>
</dbReference>
<dbReference type="GeneID" id="56588827"/>
<dbReference type="STRING" id="123899.SAMEA3906487_03953"/>
<dbReference type="Gene3D" id="3.20.20.450">
    <property type="entry name" value="EAL domain"/>
    <property type="match status" value="1"/>
</dbReference>
<dbReference type="InterPro" id="IPR029787">
    <property type="entry name" value="Nucleotide_cyclase"/>
</dbReference>
<dbReference type="CDD" id="cd00075">
    <property type="entry name" value="HATPase"/>
    <property type="match status" value="1"/>
</dbReference>
<feature type="region of interest" description="Disordered" evidence="10">
    <location>
        <begin position="625"/>
        <end position="666"/>
    </location>
</feature>
<evidence type="ECO:0000256" key="10">
    <source>
        <dbReference type="SAM" id="MobiDB-lite"/>
    </source>
</evidence>
<evidence type="ECO:0000256" key="3">
    <source>
        <dbReference type="ARBA" id="ARBA00022553"/>
    </source>
</evidence>